<name>A0ABY7H019_9BACT</name>
<dbReference type="Proteomes" id="UP001164459">
    <property type="component" value="Chromosome"/>
</dbReference>
<reference evidence="2" key="1">
    <citation type="submission" date="2022-11" db="EMBL/GenBank/DDBJ databases">
        <title>Minimal conservation of predation-associated metabolite biosynthetic gene clusters underscores biosynthetic potential of Myxococcota including descriptions for ten novel species: Archangium lansinium sp. nov., Myxococcus landrumus sp. nov., Nannocystis bai.</title>
        <authorList>
            <person name="Ahearne A."/>
            <person name="Stevens C."/>
            <person name="Dowd S."/>
        </authorList>
    </citation>
    <scope>NUCLEOTIDE SEQUENCE</scope>
    <source>
        <strain evidence="2">Fl3</strain>
    </source>
</reference>
<dbReference type="PROSITE" id="PS51257">
    <property type="entry name" value="PROKAR_LIPOPROTEIN"/>
    <property type="match status" value="1"/>
</dbReference>
<evidence type="ECO:0000313" key="3">
    <source>
        <dbReference type="Proteomes" id="UP001164459"/>
    </source>
</evidence>
<gene>
    <name evidence="2" type="ORF">O0S08_40975</name>
</gene>
<accession>A0ABY7H019</accession>
<feature type="region of interest" description="Disordered" evidence="1">
    <location>
        <begin position="16"/>
        <end position="89"/>
    </location>
</feature>
<proteinExistence type="predicted"/>
<dbReference type="EMBL" id="CP114040">
    <property type="protein sequence ID" value="WAS92596.1"/>
    <property type="molecule type" value="Genomic_DNA"/>
</dbReference>
<organism evidence="2 3">
    <name type="scientific">Nannocystis punicea</name>
    <dbReference type="NCBI Taxonomy" id="2995304"/>
    <lineage>
        <taxon>Bacteria</taxon>
        <taxon>Pseudomonadati</taxon>
        <taxon>Myxococcota</taxon>
        <taxon>Polyangia</taxon>
        <taxon>Nannocystales</taxon>
        <taxon>Nannocystaceae</taxon>
        <taxon>Nannocystis</taxon>
    </lineage>
</organism>
<evidence type="ECO:0000313" key="2">
    <source>
        <dbReference type="EMBL" id="WAS92596.1"/>
    </source>
</evidence>
<keyword evidence="3" id="KW-1185">Reference proteome</keyword>
<sequence>MRSFCLISLSLALAAGCGPSPGTTSGTTSDDSSGSPSESSGSEEPTTGMSDGTSTSATDTTGAPTTGPATTTTTTTTETSATDTDATTGGAVCGAPDAVVAQWSIDFQGERPESVSAPCTVDTATESPPERTIAFDCTIDGAAQEVHLAFTRAPFPAQVFFPGQEVQLEYRSEQPFWLNQWFSLRAAFDPTRMILGGASADRLVPDGATAEEFYATPIAVEDGLCEPGDAQCGLSERLALAVTWLEVTIEVFDGQHGSLDNLPGSYRVWLENAERAVEPGMCDDNPPAWFQALMEMHIGP</sequence>
<evidence type="ECO:0000256" key="1">
    <source>
        <dbReference type="SAM" id="MobiDB-lite"/>
    </source>
</evidence>
<feature type="compositionally biased region" description="Low complexity" evidence="1">
    <location>
        <begin position="18"/>
        <end position="89"/>
    </location>
</feature>
<dbReference type="RefSeq" id="WP_269034953.1">
    <property type="nucleotide sequence ID" value="NZ_CP114040.1"/>
</dbReference>
<protein>
    <submittedName>
        <fullName evidence="2">Uncharacterized protein</fullName>
    </submittedName>
</protein>